<keyword evidence="2" id="KW-1185">Reference proteome</keyword>
<dbReference type="InterPro" id="IPR023393">
    <property type="entry name" value="START-like_dom_sf"/>
</dbReference>
<dbReference type="Gene3D" id="3.30.530.20">
    <property type="match status" value="1"/>
</dbReference>
<gene>
    <name evidence="1" type="ORF">SAMN05421637_1133</name>
</gene>
<protein>
    <recommendedName>
        <fullName evidence="3">Carbon monoxide dehydrogenase subunit G</fullName>
    </recommendedName>
</protein>
<evidence type="ECO:0000313" key="2">
    <source>
        <dbReference type="Proteomes" id="UP000183315"/>
    </source>
</evidence>
<dbReference type="EMBL" id="FNZI01000002">
    <property type="protein sequence ID" value="SEJ20163.1"/>
    <property type="molecule type" value="Genomic_DNA"/>
</dbReference>
<name>A0A1H6WTJ4_9MICO</name>
<evidence type="ECO:0000313" key="1">
    <source>
        <dbReference type="EMBL" id="SEJ20163.1"/>
    </source>
</evidence>
<dbReference type="RefSeq" id="WP_042216187.1">
    <property type="nucleotide sequence ID" value="NZ_BBLU01000016.1"/>
</dbReference>
<dbReference type="InterPro" id="IPR019639">
    <property type="entry name" value="DUF2505"/>
</dbReference>
<organism evidence="1 2">
    <name type="scientific">Demequina mangrovi</name>
    <dbReference type="NCBI Taxonomy" id="1043493"/>
    <lineage>
        <taxon>Bacteria</taxon>
        <taxon>Bacillati</taxon>
        <taxon>Actinomycetota</taxon>
        <taxon>Actinomycetes</taxon>
        <taxon>Micrococcales</taxon>
        <taxon>Demequinaceae</taxon>
        <taxon>Demequina</taxon>
    </lineage>
</organism>
<dbReference type="SUPFAM" id="SSF55961">
    <property type="entry name" value="Bet v1-like"/>
    <property type="match status" value="1"/>
</dbReference>
<evidence type="ECO:0008006" key="3">
    <source>
        <dbReference type="Google" id="ProtNLM"/>
    </source>
</evidence>
<dbReference type="Pfam" id="PF10698">
    <property type="entry name" value="DUF2505"/>
    <property type="match status" value="1"/>
</dbReference>
<proteinExistence type="predicted"/>
<dbReference type="Proteomes" id="UP000183315">
    <property type="component" value="Unassembled WGS sequence"/>
</dbReference>
<accession>A0A1H6WTJ4</accession>
<reference evidence="2" key="1">
    <citation type="submission" date="2016-10" db="EMBL/GenBank/DDBJ databases">
        <authorList>
            <person name="Varghese N."/>
        </authorList>
    </citation>
    <scope>NUCLEOTIDE SEQUENCE [LARGE SCALE GENOMIC DNA]</scope>
    <source>
        <strain evidence="2">DSM 24868</strain>
    </source>
</reference>
<dbReference type="OrthoDB" id="3266819at2"/>
<dbReference type="AlphaFoldDB" id="A0A1H6WTJ4"/>
<sequence length="163" mass="16988">MKITHTHRFSAGVDDVWTMLTSQEFGHARAEAMGTEAHDVDVDAREDGSRAVTLRADVPASSIPSEARGLVGRDLAVTYTEVWEPPTGDDRVGTFAVEIAGAPGHVSGAIGLTPDGAATELLATGDVTAHVPLFGAMIERAVAGAVQKALTAQLESADAWLAR</sequence>
<dbReference type="eggNOG" id="COG3832">
    <property type="taxonomic scope" value="Bacteria"/>
</dbReference>
<dbReference type="STRING" id="1043493.SAMN05421637_1133"/>